<dbReference type="Gene3D" id="1.10.8.20">
    <property type="entry name" value="N-terminal domain of phosphatidylinositol transfer protein sec14p"/>
    <property type="match status" value="1"/>
</dbReference>
<accession>A0A8J5F418</accession>
<keyword evidence="3" id="KW-1185">Reference proteome</keyword>
<dbReference type="SUPFAM" id="SSF52087">
    <property type="entry name" value="CRAL/TRIO domain"/>
    <property type="match status" value="1"/>
</dbReference>
<dbReference type="SUPFAM" id="SSF46938">
    <property type="entry name" value="CRAL/TRIO N-terminal domain"/>
    <property type="match status" value="1"/>
</dbReference>
<dbReference type="Gene3D" id="3.40.525.10">
    <property type="entry name" value="CRAL-TRIO lipid binding domain"/>
    <property type="match status" value="1"/>
</dbReference>
<reference evidence="2 3" key="1">
    <citation type="submission" date="2020-08" db="EMBL/GenBank/DDBJ databases">
        <title>Plant Genome Project.</title>
        <authorList>
            <person name="Zhang R.-G."/>
        </authorList>
    </citation>
    <scope>NUCLEOTIDE SEQUENCE [LARGE SCALE GENOMIC DNA]</scope>
    <source>
        <tissue evidence="2">Rhizome</tissue>
    </source>
</reference>
<dbReference type="InterPro" id="IPR036273">
    <property type="entry name" value="CRAL/TRIO_N_dom_sf"/>
</dbReference>
<dbReference type="Proteomes" id="UP000734854">
    <property type="component" value="Unassembled WGS sequence"/>
</dbReference>
<name>A0A8J5F418_ZINOF</name>
<dbReference type="Pfam" id="PF03765">
    <property type="entry name" value="CRAL_TRIO_N"/>
    <property type="match status" value="1"/>
</dbReference>
<evidence type="ECO:0000313" key="2">
    <source>
        <dbReference type="EMBL" id="KAG6478831.1"/>
    </source>
</evidence>
<dbReference type="PROSITE" id="PS50191">
    <property type="entry name" value="CRAL_TRIO"/>
    <property type="match status" value="1"/>
</dbReference>
<organism evidence="2 3">
    <name type="scientific">Zingiber officinale</name>
    <name type="common">Ginger</name>
    <name type="synonym">Amomum zingiber</name>
    <dbReference type="NCBI Taxonomy" id="94328"/>
    <lineage>
        <taxon>Eukaryota</taxon>
        <taxon>Viridiplantae</taxon>
        <taxon>Streptophyta</taxon>
        <taxon>Embryophyta</taxon>
        <taxon>Tracheophyta</taxon>
        <taxon>Spermatophyta</taxon>
        <taxon>Magnoliopsida</taxon>
        <taxon>Liliopsida</taxon>
        <taxon>Zingiberales</taxon>
        <taxon>Zingiberaceae</taxon>
        <taxon>Zingiber</taxon>
    </lineage>
</organism>
<gene>
    <name evidence="2" type="ORF">ZIOFF_062275</name>
</gene>
<dbReference type="CDD" id="cd00170">
    <property type="entry name" value="SEC14"/>
    <property type="match status" value="1"/>
</dbReference>
<dbReference type="Pfam" id="PF00650">
    <property type="entry name" value="CRAL_TRIO"/>
    <property type="match status" value="1"/>
</dbReference>
<comment type="caution">
    <text evidence="2">The sequence shown here is derived from an EMBL/GenBank/DDBJ whole genome shotgun (WGS) entry which is preliminary data.</text>
</comment>
<feature type="domain" description="CRAL-TRIO" evidence="1">
    <location>
        <begin position="92"/>
        <end position="264"/>
    </location>
</feature>
<proteinExistence type="predicted"/>
<evidence type="ECO:0000313" key="3">
    <source>
        <dbReference type="Proteomes" id="UP000734854"/>
    </source>
</evidence>
<dbReference type="PANTHER" id="PTHR46226:SF6">
    <property type="entry name" value="SEC14P-LIKE PHOSPHATIDYLINOSITOL TRANSFER FAMILY PROTEIN"/>
    <property type="match status" value="1"/>
</dbReference>
<dbReference type="SMART" id="SM01100">
    <property type="entry name" value="CRAL_TRIO_N"/>
    <property type="match status" value="1"/>
</dbReference>
<dbReference type="InterPro" id="IPR011074">
    <property type="entry name" value="CRAL/TRIO_N_dom"/>
</dbReference>
<dbReference type="PANTHER" id="PTHR46226">
    <property type="entry name" value="CRAL-TRIO DOMAIN-CONTAINING PROTEIN"/>
    <property type="match status" value="1"/>
</dbReference>
<sequence length="359" mass="40855">MGIASQDAVEQLSALIDQVVAVDLKLKHTFQNMHQGNPKHTLIRFLKAREWNVPKTNKMLVECFNWRIHNQIDDIFSVSICRNSTYYKPITPVDLYRGIRDSQLMGLSGYSKQASELCFNDLKHYGIPVFAIGVGLSTFDKASVNYYIQSHIQMNEYRDRVVLPAASRKNGRYIGTCFKVLDMTGLKFSSLGNLKLVSLMATIDDLNYPEKTETYYIVNAPYIFTACWKVVKPLLQERTRRKIQVLDGCGRDELLKVMDYASLPNFCKRNGSGSSRDSSLDLDNCYSLNHPFHQELYSYTMQQARSKDPLIKQGSLHVDVPEPNPEGTEIMKTIRSELHKIGNQNGITHSLSGLQIDNL</sequence>
<dbReference type="EMBL" id="JACMSC010000017">
    <property type="protein sequence ID" value="KAG6478831.1"/>
    <property type="molecule type" value="Genomic_DNA"/>
</dbReference>
<evidence type="ECO:0000259" key="1">
    <source>
        <dbReference type="PROSITE" id="PS50191"/>
    </source>
</evidence>
<dbReference type="InterPro" id="IPR001251">
    <property type="entry name" value="CRAL-TRIO_dom"/>
</dbReference>
<dbReference type="SMART" id="SM00516">
    <property type="entry name" value="SEC14"/>
    <property type="match status" value="1"/>
</dbReference>
<dbReference type="InterPro" id="IPR036865">
    <property type="entry name" value="CRAL-TRIO_dom_sf"/>
</dbReference>
<protein>
    <recommendedName>
        <fullName evidence="1">CRAL-TRIO domain-containing protein</fullName>
    </recommendedName>
</protein>
<dbReference type="AlphaFoldDB" id="A0A8J5F418"/>